<dbReference type="AlphaFoldDB" id="A0A6M0RPU8"/>
<organism evidence="1 2">
    <name type="scientific">Adonisia turfae CCMR0081</name>
    <dbReference type="NCBI Taxonomy" id="2292702"/>
    <lineage>
        <taxon>Bacteria</taxon>
        <taxon>Bacillati</taxon>
        <taxon>Cyanobacteriota</taxon>
        <taxon>Adonisia</taxon>
        <taxon>Adonisia turfae</taxon>
    </lineage>
</organism>
<accession>A0A6M0RPU8</accession>
<name>A0A6M0RPU8_9CYAN</name>
<protein>
    <submittedName>
        <fullName evidence="1">Uncharacterized protein</fullName>
    </submittedName>
</protein>
<dbReference type="EMBL" id="QXHD01000004">
    <property type="protein sequence ID" value="NEZ57890.1"/>
    <property type="molecule type" value="Genomic_DNA"/>
</dbReference>
<dbReference type="RefSeq" id="WP_163700050.1">
    <property type="nucleotide sequence ID" value="NZ_QXHD01000004.1"/>
</dbReference>
<evidence type="ECO:0000313" key="2">
    <source>
        <dbReference type="Proteomes" id="UP000481033"/>
    </source>
</evidence>
<sequence>MTLSSPSTVLSDNDYVIVGLAHCFMKQDGDVVPVKILEPVPSAYFEALVKGVPTSYRTLYSLQLGELVKDKQPIVTHLPVDPKNVQFCEDFVERALAAARTYQTRDDIQAKVPYGQSFSDVNFSSEKKRILNSTNNVTAEDNVKQHKYTHMTL</sequence>
<comment type="caution">
    <text evidence="1">The sequence shown here is derived from an EMBL/GenBank/DDBJ whole genome shotgun (WGS) entry which is preliminary data.</text>
</comment>
<proteinExistence type="predicted"/>
<evidence type="ECO:0000313" key="1">
    <source>
        <dbReference type="EMBL" id="NEZ57890.1"/>
    </source>
</evidence>
<reference evidence="1 2" key="1">
    <citation type="journal article" date="2020" name="Microb. Ecol.">
        <title>Ecogenomics of the Marine Benthic Filamentous Cyanobacterium Adonisia.</title>
        <authorList>
            <person name="Walter J.M."/>
            <person name="Coutinho F.H."/>
            <person name="Leomil L."/>
            <person name="Hargreaves P.I."/>
            <person name="Campeao M.E."/>
            <person name="Vieira V.V."/>
            <person name="Silva B.S."/>
            <person name="Fistarol G.O."/>
            <person name="Salomon P.S."/>
            <person name="Sawabe T."/>
            <person name="Mino S."/>
            <person name="Hosokawa M."/>
            <person name="Miyashita H."/>
            <person name="Maruyama F."/>
            <person name="van Verk M.C."/>
            <person name="Dutilh B.E."/>
            <person name="Thompson C.C."/>
            <person name="Thompson F.L."/>
        </authorList>
    </citation>
    <scope>NUCLEOTIDE SEQUENCE [LARGE SCALE GENOMIC DNA]</scope>
    <source>
        <strain evidence="1 2">CCMR0081</strain>
    </source>
</reference>
<dbReference type="Proteomes" id="UP000481033">
    <property type="component" value="Unassembled WGS sequence"/>
</dbReference>
<gene>
    <name evidence="1" type="ORF">DXZ20_20040</name>
</gene>
<keyword evidence="2" id="KW-1185">Reference proteome</keyword>